<feature type="region of interest" description="Disordered" evidence="2">
    <location>
        <begin position="145"/>
        <end position="168"/>
    </location>
</feature>
<accession>A0AAV0XQT9</accession>
<name>A0AAV0XQT9_9HEMI</name>
<keyword evidence="5" id="KW-1185">Reference proteome</keyword>
<dbReference type="InterPro" id="IPR004210">
    <property type="entry name" value="BESS_motif"/>
</dbReference>
<organism evidence="4 5">
    <name type="scientific">Macrosiphum euphorbiae</name>
    <name type="common">potato aphid</name>
    <dbReference type="NCBI Taxonomy" id="13131"/>
    <lineage>
        <taxon>Eukaryota</taxon>
        <taxon>Metazoa</taxon>
        <taxon>Ecdysozoa</taxon>
        <taxon>Arthropoda</taxon>
        <taxon>Hexapoda</taxon>
        <taxon>Insecta</taxon>
        <taxon>Pterygota</taxon>
        <taxon>Neoptera</taxon>
        <taxon>Paraneoptera</taxon>
        <taxon>Hemiptera</taxon>
        <taxon>Sternorrhyncha</taxon>
        <taxon>Aphidomorpha</taxon>
        <taxon>Aphidoidea</taxon>
        <taxon>Aphididae</taxon>
        <taxon>Macrosiphini</taxon>
        <taxon>Macrosiphum</taxon>
    </lineage>
</organism>
<evidence type="ECO:0000313" key="5">
    <source>
        <dbReference type="Proteomes" id="UP001160148"/>
    </source>
</evidence>
<dbReference type="Proteomes" id="UP001160148">
    <property type="component" value="Unassembled WGS sequence"/>
</dbReference>
<dbReference type="GO" id="GO:0005634">
    <property type="term" value="C:nucleus"/>
    <property type="evidence" value="ECO:0007669"/>
    <property type="project" value="UniProtKB-SubCell"/>
</dbReference>
<dbReference type="GO" id="GO:0003677">
    <property type="term" value="F:DNA binding"/>
    <property type="evidence" value="ECO:0007669"/>
    <property type="project" value="InterPro"/>
</dbReference>
<dbReference type="AlphaFoldDB" id="A0AAV0XQT9"/>
<comment type="subcellular location">
    <subcellularLocation>
        <location evidence="1">Nucleus</location>
    </subcellularLocation>
</comment>
<evidence type="ECO:0000313" key="4">
    <source>
        <dbReference type="EMBL" id="CAI6370825.1"/>
    </source>
</evidence>
<keyword evidence="1" id="KW-0539">Nucleus</keyword>
<dbReference type="Pfam" id="PF02944">
    <property type="entry name" value="BESS"/>
    <property type="match status" value="1"/>
</dbReference>
<feature type="domain" description="BESS" evidence="3">
    <location>
        <begin position="74"/>
        <end position="113"/>
    </location>
</feature>
<proteinExistence type="predicted"/>
<feature type="region of interest" description="Disordered" evidence="2">
    <location>
        <begin position="1"/>
        <end position="25"/>
    </location>
</feature>
<protein>
    <recommendedName>
        <fullName evidence="3">BESS domain-containing protein</fullName>
    </recommendedName>
</protein>
<dbReference type="PROSITE" id="PS51031">
    <property type="entry name" value="BESS"/>
    <property type="match status" value="1"/>
</dbReference>
<evidence type="ECO:0000256" key="1">
    <source>
        <dbReference type="PROSITE-ProRule" id="PRU00371"/>
    </source>
</evidence>
<feature type="compositionally biased region" description="Polar residues" evidence="2">
    <location>
        <begin position="1"/>
        <end position="15"/>
    </location>
</feature>
<gene>
    <name evidence="4" type="ORF">MEUPH1_LOCUS24906</name>
</gene>
<evidence type="ECO:0000256" key="2">
    <source>
        <dbReference type="SAM" id="MobiDB-lite"/>
    </source>
</evidence>
<reference evidence="4 5" key="1">
    <citation type="submission" date="2023-01" db="EMBL/GenBank/DDBJ databases">
        <authorList>
            <person name="Whitehead M."/>
        </authorList>
    </citation>
    <scope>NUCLEOTIDE SEQUENCE [LARGE SCALE GENOMIC DNA]</scope>
</reference>
<sequence>MVEGSQGTYQDQNTQNEEDICVDEINQSASTQNSKVFKRKKNEIESIELKLLDTMNKHFEKSNYNQENKTVDTDDEDKLFCLSIVKELKKIPEDYKLDAKTDLLHTLKKWQQYSALSHVPQVNNYQYQVPTVPSIYNPIHRYAVPSSAHSSTPSEQLSPEMIHQNDSY</sequence>
<evidence type="ECO:0000259" key="3">
    <source>
        <dbReference type="PROSITE" id="PS51031"/>
    </source>
</evidence>
<dbReference type="EMBL" id="CARXXK010000564">
    <property type="protein sequence ID" value="CAI6370825.1"/>
    <property type="molecule type" value="Genomic_DNA"/>
</dbReference>
<comment type="caution">
    <text evidence="4">The sequence shown here is derived from an EMBL/GenBank/DDBJ whole genome shotgun (WGS) entry which is preliminary data.</text>
</comment>
<feature type="compositionally biased region" description="Polar residues" evidence="2">
    <location>
        <begin position="147"/>
        <end position="157"/>
    </location>
</feature>